<dbReference type="InterPro" id="IPR020818">
    <property type="entry name" value="Chaperonin_GroES"/>
</dbReference>
<reference evidence="3 4" key="1">
    <citation type="submission" date="2018-03" db="EMBL/GenBank/DDBJ databases">
        <title>Draft Genome Sequences of the Obligatory Marine Myxobacteria Enhygromyxa salina SWB007.</title>
        <authorList>
            <person name="Poehlein A."/>
            <person name="Moghaddam J.A."/>
            <person name="Harms H."/>
            <person name="Alanjari M."/>
            <person name="Koenig G.M."/>
            <person name="Daniel R."/>
            <person name="Schaeberle T.F."/>
        </authorList>
    </citation>
    <scope>NUCLEOTIDE SEQUENCE [LARGE SCALE GENOMIC DNA]</scope>
    <source>
        <strain evidence="3 4">SWB007</strain>
    </source>
</reference>
<keyword evidence="2" id="KW-0143">Chaperone</keyword>
<gene>
    <name evidence="3" type="ORF">ENSA7_25820</name>
</gene>
<proteinExistence type="inferred from homology"/>
<dbReference type="SMART" id="SM00883">
    <property type="entry name" value="Cpn10"/>
    <property type="match status" value="1"/>
</dbReference>
<organism evidence="3 4">
    <name type="scientific">Enhygromyxa salina</name>
    <dbReference type="NCBI Taxonomy" id="215803"/>
    <lineage>
        <taxon>Bacteria</taxon>
        <taxon>Pseudomonadati</taxon>
        <taxon>Myxococcota</taxon>
        <taxon>Polyangia</taxon>
        <taxon>Nannocystales</taxon>
        <taxon>Nannocystaceae</taxon>
        <taxon>Enhygromyxa</taxon>
    </lineage>
</organism>
<dbReference type="GO" id="GO:0005524">
    <property type="term" value="F:ATP binding"/>
    <property type="evidence" value="ECO:0007669"/>
    <property type="project" value="InterPro"/>
</dbReference>
<sequence>MSSDPPPPPPKVTRHVQPLGPRVLVRVIKDPDRLDSGLFLPEGAKENARQALLGEVVEVARTMPKVAYEFGPDDDDHDDDDGAGFGANVSGIPLGAKVLFGKARGLAVPWDDSLRVVDVRYLLAIVDEIPEDEIQ</sequence>
<dbReference type="RefSeq" id="WP_244923785.1">
    <property type="nucleotide sequence ID" value="NZ_PVNL01000051.1"/>
</dbReference>
<comment type="caution">
    <text evidence="3">The sequence shown here is derived from an EMBL/GenBank/DDBJ whole genome shotgun (WGS) entry which is preliminary data.</text>
</comment>
<evidence type="ECO:0000256" key="1">
    <source>
        <dbReference type="ARBA" id="ARBA00006975"/>
    </source>
</evidence>
<evidence type="ECO:0000256" key="2">
    <source>
        <dbReference type="ARBA" id="ARBA00023186"/>
    </source>
</evidence>
<dbReference type="Proteomes" id="UP000238823">
    <property type="component" value="Unassembled WGS sequence"/>
</dbReference>
<dbReference type="GO" id="GO:0044183">
    <property type="term" value="F:protein folding chaperone"/>
    <property type="evidence" value="ECO:0007669"/>
    <property type="project" value="InterPro"/>
</dbReference>
<protein>
    <submittedName>
        <fullName evidence="3">Co-chaperonin GroES</fullName>
    </submittedName>
</protein>
<dbReference type="Gene3D" id="2.30.33.40">
    <property type="entry name" value="GroES chaperonin"/>
    <property type="match status" value="1"/>
</dbReference>
<dbReference type="AlphaFoldDB" id="A0A2S9YRA6"/>
<name>A0A2S9YRA6_9BACT</name>
<evidence type="ECO:0000313" key="3">
    <source>
        <dbReference type="EMBL" id="PRQ07592.1"/>
    </source>
</evidence>
<dbReference type="InterPro" id="IPR037124">
    <property type="entry name" value="Chaperonin_GroES_sf"/>
</dbReference>
<dbReference type="SUPFAM" id="SSF50129">
    <property type="entry name" value="GroES-like"/>
    <property type="match status" value="1"/>
</dbReference>
<dbReference type="EMBL" id="PVNL01000051">
    <property type="protein sequence ID" value="PRQ07592.1"/>
    <property type="molecule type" value="Genomic_DNA"/>
</dbReference>
<dbReference type="CDD" id="cd00320">
    <property type="entry name" value="cpn10"/>
    <property type="match status" value="1"/>
</dbReference>
<dbReference type="Pfam" id="PF00166">
    <property type="entry name" value="Cpn10"/>
    <property type="match status" value="1"/>
</dbReference>
<accession>A0A2S9YRA6</accession>
<dbReference type="InterPro" id="IPR011032">
    <property type="entry name" value="GroES-like_sf"/>
</dbReference>
<comment type="similarity">
    <text evidence="1">Belongs to the GroES chaperonin family.</text>
</comment>
<evidence type="ECO:0000313" key="4">
    <source>
        <dbReference type="Proteomes" id="UP000238823"/>
    </source>
</evidence>